<evidence type="ECO:0000256" key="1">
    <source>
        <dbReference type="SAM" id="MobiDB-lite"/>
    </source>
</evidence>
<evidence type="ECO:0000256" key="3">
    <source>
        <dbReference type="SAM" id="SignalP"/>
    </source>
</evidence>
<feature type="compositionally biased region" description="Low complexity" evidence="1">
    <location>
        <begin position="83"/>
        <end position="235"/>
    </location>
</feature>
<name>A0AAD3H656_9STRA</name>
<feature type="signal peptide" evidence="3">
    <location>
        <begin position="1"/>
        <end position="28"/>
    </location>
</feature>
<feature type="transmembrane region" description="Helical" evidence="2">
    <location>
        <begin position="464"/>
        <end position="486"/>
    </location>
</feature>
<dbReference type="InterPro" id="IPR036034">
    <property type="entry name" value="PDZ_sf"/>
</dbReference>
<dbReference type="PRINTS" id="PR01217">
    <property type="entry name" value="PRICHEXTENSN"/>
</dbReference>
<dbReference type="Proteomes" id="UP001054902">
    <property type="component" value="Unassembled WGS sequence"/>
</dbReference>
<dbReference type="AlphaFoldDB" id="A0AAD3H656"/>
<dbReference type="PANTHER" id="PTHR38909:SF1">
    <property type="entry name" value="G PROTEIN GAMMA DOMAIN-CONTAINING PROTEIN"/>
    <property type="match status" value="1"/>
</dbReference>
<feature type="chain" id="PRO_5041917995" description="PDZ domain-containing protein" evidence="3">
    <location>
        <begin position="29"/>
        <end position="711"/>
    </location>
</feature>
<dbReference type="SUPFAM" id="SSF50156">
    <property type="entry name" value="PDZ domain-like"/>
    <property type="match status" value="1"/>
</dbReference>
<evidence type="ECO:0000313" key="5">
    <source>
        <dbReference type="Proteomes" id="UP001054902"/>
    </source>
</evidence>
<organism evidence="4 5">
    <name type="scientific">Chaetoceros tenuissimus</name>
    <dbReference type="NCBI Taxonomy" id="426638"/>
    <lineage>
        <taxon>Eukaryota</taxon>
        <taxon>Sar</taxon>
        <taxon>Stramenopiles</taxon>
        <taxon>Ochrophyta</taxon>
        <taxon>Bacillariophyta</taxon>
        <taxon>Coscinodiscophyceae</taxon>
        <taxon>Chaetocerotophycidae</taxon>
        <taxon>Chaetocerotales</taxon>
        <taxon>Chaetocerotaceae</taxon>
        <taxon>Chaetoceros</taxon>
    </lineage>
</organism>
<keyword evidence="5" id="KW-1185">Reference proteome</keyword>
<comment type="caution">
    <text evidence="4">The sequence shown here is derived from an EMBL/GenBank/DDBJ whole genome shotgun (WGS) entry which is preliminary data.</text>
</comment>
<reference evidence="4 5" key="1">
    <citation type="journal article" date="2021" name="Sci. Rep.">
        <title>The genome of the diatom Chaetoceros tenuissimus carries an ancient integrated fragment of an extant virus.</title>
        <authorList>
            <person name="Hongo Y."/>
            <person name="Kimura K."/>
            <person name="Takaki Y."/>
            <person name="Yoshida Y."/>
            <person name="Baba S."/>
            <person name="Kobayashi G."/>
            <person name="Nagasaki K."/>
            <person name="Hano T."/>
            <person name="Tomaru Y."/>
        </authorList>
    </citation>
    <scope>NUCLEOTIDE SEQUENCE [LARGE SCALE GENOMIC DNA]</scope>
    <source>
        <strain evidence="4 5">NIES-3715</strain>
    </source>
</reference>
<dbReference type="EMBL" id="BLLK01000045">
    <property type="protein sequence ID" value="GFH51453.1"/>
    <property type="molecule type" value="Genomic_DNA"/>
</dbReference>
<feature type="region of interest" description="Disordered" evidence="1">
    <location>
        <begin position="37"/>
        <end position="69"/>
    </location>
</feature>
<gene>
    <name evidence="4" type="ORF">CTEN210_07929</name>
</gene>
<keyword evidence="3" id="KW-0732">Signal</keyword>
<evidence type="ECO:0000256" key="2">
    <source>
        <dbReference type="SAM" id="Phobius"/>
    </source>
</evidence>
<sequence length="711" mass="76135">MPAGNHRTSSSMILLVLILATCLNVALSEVTFERTIGNGHANGHEKNNNPNGRPFESGDFEFPWNGNSRQNDEWELLPIEVGDTSASPTSSDSSFELVTPAPTASPTKAPTASPTSAPTSAPTSQPTTSEPSKTPTKLPTSKPTKTASSNPTGQPSRSPTTSPSTKPSVTKSASPTFQPSHSPTMTASSTPTSQPSPSPSNLSSMSPSSFPSTKPSAKPSASPSLSPSSQPTGSPFASPSLSPTAFPSHSPSSKPSALPSSKPSSVPTSFPSKSPTSKPSPQPTISFFPSPAPSISPSSTPTSLPSQSPSYTEKVFEFSMDLFFDDLDALPSGGKSRTVLEDELALVVEVALMERFPDDKFTKVWATIKDERRQLRSISRMLQAVVTRVPMKIQFSVRSGYDFEKNMDQVANAVASAFNTVEKEKDFIISLQKQDTSFSKINGLKVTVNDKEVVPTEPSGTNSWIYIGTGIGIAVLVVSGILFFTFQRRRNQNYYQNQSQEDMRFPDIMVDPQSKDEVSTLHAPELGQTMFGHQYALEDDQNNDSYMSTGFDFKMAYGGAGDVPSVSSAGGTRSGVGPHALADDLTQDGASGRGTESDVSRVFEVQEEIMSLFEEDHSFDQMFGQDERIEIIAPPGKLGVVIDTPNGSVPIVHAIKETSVLADRVRIGDKLVSVDGEDTSDYSAIKVSRLIASKAGNNRRVMTFMRSANPN</sequence>
<dbReference type="PANTHER" id="PTHR38909">
    <property type="entry name" value="G PROTEIN GAMMA DOMAIN-CONTAINING PROTEIN"/>
    <property type="match status" value="1"/>
</dbReference>
<keyword evidence="2" id="KW-0812">Transmembrane</keyword>
<feature type="region of interest" description="Disordered" evidence="1">
    <location>
        <begin position="82"/>
        <end position="308"/>
    </location>
</feature>
<feature type="region of interest" description="Disordered" evidence="1">
    <location>
        <begin position="566"/>
        <end position="596"/>
    </location>
</feature>
<feature type="compositionally biased region" description="Low complexity" evidence="1">
    <location>
        <begin position="247"/>
        <end position="308"/>
    </location>
</feature>
<proteinExistence type="predicted"/>
<keyword evidence="2" id="KW-1133">Transmembrane helix</keyword>
<evidence type="ECO:0008006" key="6">
    <source>
        <dbReference type="Google" id="ProtNLM"/>
    </source>
</evidence>
<accession>A0AAD3H656</accession>
<protein>
    <recommendedName>
        <fullName evidence="6">PDZ domain-containing protein</fullName>
    </recommendedName>
</protein>
<evidence type="ECO:0000313" key="4">
    <source>
        <dbReference type="EMBL" id="GFH51453.1"/>
    </source>
</evidence>
<keyword evidence="2" id="KW-0472">Membrane</keyword>